<gene>
    <name evidence="6" type="ORF">CALCODRAFT_501784</name>
</gene>
<feature type="region of interest" description="Disordered" evidence="4">
    <location>
        <begin position="1163"/>
        <end position="1182"/>
    </location>
</feature>
<sequence length="1313" mass="141390">MASSNGISAADLARMHGAAPATVGGQTVEDIIADPFPSLGGGESAPIAQPSSSRPAQRPAGALDTASEDAFPSLAAPAPRQPEKAPAKSKWAAGSAAVKGKGKAPAGSARANGTPSPGPAVAKQAFHTDTLVIESPVLQPKQSVGDVCRIVMKKHGVTIDPSSQMKAGQKETTFLIKASNAKLVEDARKSLVSMLSPVITLTIEAPVSTIGRIVGPKGASLKALRDEYNVRIDIPRRETLTNGDSATPVNGDADEVEEPTMTVTINGPAPGARQAYNSIHAIVAEKTSRTSTKVSVPHHFWPFLSAKKDELEGGQDVKVNVPKGYHPAEDDDDSTAAEKTHAAHSAPIVVAGERSAVAQVAERITALVTELENDTKELVYKFPKRQHRFLVGEAARKIMEETGCSVELPAFDDPSEEVVIRGPEDQLPVALGVVMKQANTATVLQVDLSKTYPPPSNHANQLLMFLTRSGRLRKLGESHPGVKFYAPRPAIVESTGGHLVIDIVGDNKAAVQKGRDDLDSIVKSLTPECFDSMEIEPLTHRFLIGKKGQKLKAFQDAHGVDVLFPHEGAESSTVLLVHTRPLDGDKKTNEAEIRKRLAEVKEEMGMLEKEAADMKTETLKVEKKWHRFVVGQGGTTLNGIIGEDKSIIVKLGSSGKPGVPVNNDVDEDTVVIRGPKDQVDRAAKEILQIVEDAKNDDIVNGYTEVFSVNRDYVARIVGTGGSGIKKIRDELGVRVDIDDQEQAGDDGKGKKKKAPTTANIKIVGRKENVLKAKERISEQVDRMADETTEILKISAQYHPSLIGQHGKYAIRLEEKYGVKITFPKERDESDNESRRREPPIGKDEVLLRGGKKGVAGAKAELLETVEFEKETNNVVKFTVSQGAISRIVGKGGQQINEIKDATNTQIDIDRETKGPITSITVKGGKKEAEAAKKAILAIAAEVDDEVTMMVPIEQKYHRAIIGAGGHGLRELVIRCGGPSDPRAQASLVHFPRQGELQDEVRLRGKSALANKIKVELEKVADGLRDRVVLAVSVPVTLHSALIGRGGKRLQELQETTGAQIQFPGSRSYGAVGEAENAADVKESEPQDIVKVYGSRAACEKAIEEIKKGAEQFAASPAHNRAPRAPQEHATSVKAVPLKYHHVISQGGAFFRNLRSYGVTVDHSTMPEKPEIKPPTASSEGGEARIDQPISSAEGAQWDVVPNYQNMPEGDAEWTMKAKSKEDLERAEKELDEAISHAATYTHVGFLTLPDRSMFPRIVGSKGSTITRIREETGANIDVGRDNNTIMITGSESSIDKAKEAIEKILEGGRGRDY</sequence>
<dbReference type="SMART" id="SM00322">
    <property type="entry name" value="KH"/>
    <property type="match status" value="10"/>
</dbReference>
<feature type="domain" description="K Homology" evidence="5">
    <location>
        <begin position="374"/>
        <end position="439"/>
    </location>
</feature>
<dbReference type="Proteomes" id="UP000076842">
    <property type="component" value="Unassembled WGS sequence"/>
</dbReference>
<keyword evidence="2" id="KW-0694">RNA-binding</keyword>
<feature type="domain" description="K Homology" evidence="5">
    <location>
        <begin position="613"/>
        <end position="691"/>
    </location>
</feature>
<dbReference type="PANTHER" id="PTHR10627">
    <property type="entry name" value="SCP160"/>
    <property type="match status" value="1"/>
</dbReference>
<dbReference type="CDD" id="cd22408">
    <property type="entry name" value="KH-I_Vigilin_rpt4"/>
    <property type="match status" value="1"/>
</dbReference>
<keyword evidence="1" id="KW-0677">Repeat</keyword>
<proteinExistence type="predicted"/>
<feature type="domain" description="K Homology" evidence="5">
    <location>
        <begin position="197"/>
        <end position="284"/>
    </location>
</feature>
<dbReference type="EMBL" id="KV424053">
    <property type="protein sequence ID" value="KZT52871.1"/>
    <property type="molecule type" value="Genomic_DNA"/>
</dbReference>
<feature type="compositionally biased region" description="Low complexity" evidence="4">
    <location>
        <begin position="88"/>
        <end position="111"/>
    </location>
</feature>
<dbReference type="CDD" id="cd00105">
    <property type="entry name" value="KH-I"/>
    <property type="match status" value="2"/>
</dbReference>
<keyword evidence="7" id="KW-1185">Reference proteome</keyword>
<name>A0A165DIE8_9BASI</name>
<dbReference type="OrthoDB" id="10027144at2759"/>
<feature type="region of interest" description="Disordered" evidence="4">
    <location>
        <begin position="32"/>
        <end position="122"/>
    </location>
</feature>
<evidence type="ECO:0000256" key="2">
    <source>
        <dbReference type="PROSITE-ProRule" id="PRU00117"/>
    </source>
</evidence>
<reference evidence="6 7" key="1">
    <citation type="journal article" date="2016" name="Mol. Biol. Evol.">
        <title>Comparative Genomics of Early-Diverging Mushroom-Forming Fungi Provides Insights into the Origins of Lignocellulose Decay Capabilities.</title>
        <authorList>
            <person name="Nagy L.G."/>
            <person name="Riley R."/>
            <person name="Tritt A."/>
            <person name="Adam C."/>
            <person name="Daum C."/>
            <person name="Floudas D."/>
            <person name="Sun H."/>
            <person name="Yadav J.S."/>
            <person name="Pangilinan J."/>
            <person name="Larsson K.H."/>
            <person name="Matsuura K."/>
            <person name="Barry K."/>
            <person name="Labutti K."/>
            <person name="Kuo R."/>
            <person name="Ohm R.A."/>
            <person name="Bhattacharya S.S."/>
            <person name="Shirouzu T."/>
            <person name="Yoshinaga Y."/>
            <person name="Martin F.M."/>
            <person name="Grigoriev I.V."/>
            <person name="Hibbett D.S."/>
        </authorList>
    </citation>
    <scope>NUCLEOTIDE SEQUENCE [LARGE SCALE GENOMIC DNA]</scope>
    <source>
        <strain evidence="6 7">HHB12733</strain>
    </source>
</reference>
<evidence type="ECO:0000256" key="4">
    <source>
        <dbReference type="SAM" id="MobiDB-lite"/>
    </source>
</evidence>
<dbReference type="PROSITE" id="PS50084">
    <property type="entry name" value="KH_TYPE_1"/>
    <property type="match status" value="8"/>
</dbReference>
<dbReference type="InParanoid" id="A0A165DIE8"/>
<evidence type="ECO:0000256" key="1">
    <source>
        <dbReference type="ARBA" id="ARBA00022737"/>
    </source>
</evidence>
<feature type="domain" description="K Homology" evidence="5">
    <location>
        <begin position="785"/>
        <end position="866"/>
    </location>
</feature>
<feature type="region of interest" description="Disordered" evidence="4">
    <location>
        <begin position="738"/>
        <end position="757"/>
    </location>
</feature>
<feature type="domain" description="K Homology" evidence="5">
    <location>
        <begin position="1237"/>
        <end position="1306"/>
    </location>
</feature>
<feature type="domain" description="K Homology" evidence="5">
    <location>
        <begin position="871"/>
        <end position="940"/>
    </location>
</feature>
<feature type="region of interest" description="Disordered" evidence="4">
    <location>
        <begin position="823"/>
        <end position="843"/>
    </location>
</feature>
<feature type="domain" description="K Homology" evidence="5">
    <location>
        <begin position="700"/>
        <end position="781"/>
    </location>
</feature>
<keyword evidence="3" id="KW-0175">Coiled coil</keyword>
<protein>
    <recommendedName>
        <fullName evidence="5">K Homology domain-containing protein</fullName>
    </recommendedName>
</protein>
<accession>A0A165DIE8</accession>
<feature type="domain" description="K Homology" evidence="5">
    <location>
        <begin position="527"/>
        <end position="612"/>
    </location>
</feature>
<dbReference type="CDD" id="cd22448">
    <property type="entry name" value="KH-I_ScSCP160_rpt3"/>
    <property type="match status" value="1"/>
</dbReference>
<dbReference type="InterPro" id="IPR004087">
    <property type="entry name" value="KH_dom"/>
</dbReference>
<dbReference type="Gene3D" id="3.30.1370.10">
    <property type="entry name" value="K Homology domain, type 1"/>
    <property type="match status" value="10"/>
</dbReference>
<organism evidence="6 7">
    <name type="scientific">Calocera cornea HHB12733</name>
    <dbReference type="NCBI Taxonomy" id="1353952"/>
    <lineage>
        <taxon>Eukaryota</taxon>
        <taxon>Fungi</taxon>
        <taxon>Dikarya</taxon>
        <taxon>Basidiomycota</taxon>
        <taxon>Agaricomycotina</taxon>
        <taxon>Dacrymycetes</taxon>
        <taxon>Dacrymycetales</taxon>
        <taxon>Dacrymycetaceae</taxon>
        <taxon>Calocera</taxon>
    </lineage>
</organism>
<feature type="domain" description="K Homology" evidence="5">
    <location>
        <begin position="944"/>
        <end position="1021"/>
    </location>
</feature>
<evidence type="ECO:0000256" key="3">
    <source>
        <dbReference type="SAM" id="Coils"/>
    </source>
</evidence>
<dbReference type="STRING" id="1353952.A0A165DIE8"/>
<dbReference type="GO" id="GO:0003723">
    <property type="term" value="F:RNA binding"/>
    <property type="evidence" value="ECO:0007669"/>
    <property type="project" value="UniProtKB-UniRule"/>
</dbReference>
<feature type="region of interest" description="Disordered" evidence="4">
    <location>
        <begin position="322"/>
        <end position="345"/>
    </location>
</feature>
<evidence type="ECO:0000259" key="5">
    <source>
        <dbReference type="SMART" id="SM00322"/>
    </source>
</evidence>
<dbReference type="InterPro" id="IPR036612">
    <property type="entry name" value="KH_dom_type_1_sf"/>
</dbReference>
<dbReference type="SUPFAM" id="SSF54791">
    <property type="entry name" value="Eukaryotic type KH-domain (KH-domain type I)"/>
    <property type="match status" value="9"/>
</dbReference>
<dbReference type="FunCoup" id="A0A165DIE8">
    <property type="interactions" value="211"/>
</dbReference>
<dbReference type="PANTHER" id="PTHR10627:SF31">
    <property type="entry name" value="DODECA-SATELLITE-BINDING PROTEIN 1, ISOFORM A"/>
    <property type="match status" value="1"/>
</dbReference>
<dbReference type="InterPro" id="IPR004088">
    <property type="entry name" value="KH_dom_type_1"/>
</dbReference>
<feature type="coiled-coil region" evidence="3">
    <location>
        <begin position="590"/>
        <end position="617"/>
    </location>
</feature>
<evidence type="ECO:0000313" key="7">
    <source>
        <dbReference type="Proteomes" id="UP000076842"/>
    </source>
</evidence>
<feature type="domain" description="K Homology" evidence="5">
    <location>
        <begin position="1025"/>
        <end position="1110"/>
    </location>
</feature>
<dbReference type="Pfam" id="PF00013">
    <property type="entry name" value="KH_1"/>
    <property type="match status" value="8"/>
</dbReference>
<evidence type="ECO:0000313" key="6">
    <source>
        <dbReference type="EMBL" id="KZT52871.1"/>
    </source>
</evidence>